<dbReference type="Pfam" id="PF03553">
    <property type="entry name" value="Na_H_antiporter"/>
    <property type="match status" value="1"/>
</dbReference>
<feature type="transmembrane region" description="Helical" evidence="6">
    <location>
        <begin position="314"/>
        <end position="332"/>
    </location>
</feature>
<dbReference type="RefSeq" id="WP_380773361.1">
    <property type="nucleotide sequence ID" value="NZ_JBHUEO010000018.1"/>
</dbReference>
<feature type="transmembrane region" description="Helical" evidence="6">
    <location>
        <begin position="436"/>
        <end position="457"/>
    </location>
</feature>
<dbReference type="PANTHER" id="PTHR43478">
    <property type="entry name" value="NA+/H+ ANTIPORTER-RELATED"/>
    <property type="match status" value="1"/>
</dbReference>
<evidence type="ECO:0000313" key="8">
    <source>
        <dbReference type="EMBL" id="MFD1706711.1"/>
    </source>
</evidence>
<keyword evidence="5 6" id="KW-0472">Membrane</keyword>
<gene>
    <name evidence="8" type="ORF">ACFSCZ_08075</name>
</gene>
<evidence type="ECO:0000256" key="3">
    <source>
        <dbReference type="ARBA" id="ARBA00022692"/>
    </source>
</evidence>
<feature type="transmembrane region" description="Helical" evidence="6">
    <location>
        <begin position="183"/>
        <end position="208"/>
    </location>
</feature>
<evidence type="ECO:0000256" key="4">
    <source>
        <dbReference type="ARBA" id="ARBA00022989"/>
    </source>
</evidence>
<dbReference type="PANTHER" id="PTHR43478:SF1">
    <property type="entry name" value="NA+_H+ ANTIPORTER NHAC-LIKE C-TERMINAL DOMAIN-CONTAINING PROTEIN"/>
    <property type="match status" value="1"/>
</dbReference>
<feature type="transmembrane region" description="Helical" evidence="6">
    <location>
        <begin position="395"/>
        <end position="415"/>
    </location>
</feature>
<dbReference type="InterPro" id="IPR018461">
    <property type="entry name" value="Na/H_Antiport_NhaC-like_C"/>
</dbReference>
<keyword evidence="9" id="KW-1185">Reference proteome</keyword>
<feature type="domain" description="Na+/H+ antiporter NhaC-like C-terminal" evidence="7">
    <location>
        <begin position="185"/>
        <end position="455"/>
    </location>
</feature>
<feature type="transmembrane region" description="Helical" evidence="6">
    <location>
        <begin position="31"/>
        <end position="52"/>
    </location>
</feature>
<proteinExistence type="predicted"/>
<evidence type="ECO:0000259" key="7">
    <source>
        <dbReference type="Pfam" id="PF03553"/>
    </source>
</evidence>
<evidence type="ECO:0000256" key="1">
    <source>
        <dbReference type="ARBA" id="ARBA00004651"/>
    </source>
</evidence>
<keyword evidence="4 6" id="KW-1133">Transmembrane helix</keyword>
<sequence>MFGEPYGILSLLPIAVVVIFALITKRVIEPLLLGTVVGAILLYGLSFFPNWIGDLLDTMSDPDVVWTMVIPALFGVLIAMFGISNAGTAFRELALKYVKSRENSLLATYIFGIIIFMDEYMNALLIGGTMRNLTDKFKVPREVLAYVTNSTGTPVSVLIPFSSWAVFLMGLYGSSEFLGSNGFTTYVSTIPFMIYPMVTLIILLLFIYNKVPMTRYVKEAVKRAEKGNLFPKGSNHFSDEIDDEVQKDQVNTKKPRLINFVLPIISLVIGTIVFDMDLIIGVIIAIATCFILYRLNGTMTYSELFETSIKGIQDMVELIILIIAIFLLVKINEDLGTIEFVINAVEPIITPLLLPGITLLVVAFLGFTTGNYWGTMGIVLPIILPLAHASDVNTALVLGAMVSGGVFGSHVCFFGDSVTLTSASTQVSNMAQIRVSLPYALAGLIISFFIYLGLGLIM</sequence>
<organism evidence="8 9">
    <name type="scientific">Siminovitchia sediminis</name>
    <dbReference type="NCBI Taxonomy" id="1274353"/>
    <lineage>
        <taxon>Bacteria</taxon>
        <taxon>Bacillati</taxon>
        <taxon>Bacillota</taxon>
        <taxon>Bacilli</taxon>
        <taxon>Bacillales</taxon>
        <taxon>Bacillaceae</taxon>
        <taxon>Siminovitchia</taxon>
    </lineage>
</organism>
<dbReference type="Proteomes" id="UP001597301">
    <property type="component" value="Unassembled WGS sequence"/>
</dbReference>
<name>A0ABW4KH94_9BACI</name>
<feature type="transmembrane region" description="Helical" evidence="6">
    <location>
        <begin position="6"/>
        <end position="24"/>
    </location>
</feature>
<dbReference type="EMBL" id="JBHUEO010000018">
    <property type="protein sequence ID" value="MFD1706711.1"/>
    <property type="molecule type" value="Genomic_DNA"/>
</dbReference>
<feature type="transmembrane region" description="Helical" evidence="6">
    <location>
        <begin position="344"/>
        <end position="365"/>
    </location>
</feature>
<comment type="caution">
    <text evidence="8">The sequence shown here is derived from an EMBL/GenBank/DDBJ whole genome shotgun (WGS) entry which is preliminary data.</text>
</comment>
<feature type="transmembrane region" description="Helical" evidence="6">
    <location>
        <begin position="372"/>
        <end position="389"/>
    </location>
</feature>
<accession>A0ABW4KH94</accession>
<evidence type="ECO:0000256" key="2">
    <source>
        <dbReference type="ARBA" id="ARBA00022475"/>
    </source>
</evidence>
<evidence type="ECO:0000256" key="6">
    <source>
        <dbReference type="SAM" id="Phobius"/>
    </source>
</evidence>
<protein>
    <submittedName>
        <fullName evidence="8">Na+/H+ antiporter NhaC family protein</fullName>
    </submittedName>
</protein>
<evidence type="ECO:0000256" key="5">
    <source>
        <dbReference type="ARBA" id="ARBA00023136"/>
    </source>
</evidence>
<keyword evidence="3 6" id="KW-0812">Transmembrane</keyword>
<feature type="transmembrane region" description="Helical" evidence="6">
    <location>
        <begin position="64"/>
        <end position="83"/>
    </location>
</feature>
<comment type="subcellular location">
    <subcellularLocation>
        <location evidence="1">Cell membrane</location>
        <topology evidence="1">Multi-pass membrane protein</topology>
    </subcellularLocation>
</comment>
<feature type="transmembrane region" description="Helical" evidence="6">
    <location>
        <begin position="260"/>
        <end position="293"/>
    </location>
</feature>
<feature type="transmembrane region" description="Helical" evidence="6">
    <location>
        <begin position="104"/>
        <end position="126"/>
    </location>
</feature>
<evidence type="ECO:0000313" key="9">
    <source>
        <dbReference type="Proteomes" id="UP001597301"/>
    </source>
</evidence>
<keyword evidence="2" id="KW-1003">Cell membrane</keyword>
<reference evidence="9" key="1">
    <citation type="journal article" date="2019" name="Int. J. Syst. Evol. Microbiol.">
        <title>The Global Catalogue of Microorganisms (GCM) 10K type strain sequencing project: providing services to taxonomists for standard genome sequencing and annotation.</title>
        <authorList>
            <consortium name="The Broad Institute Genomics Platform"/>
            <consortium name="The Broad Institute Genome Sequencing Center for Infectious Disease"/>
            <person name="Wu L."/>
            <person name="Ma J."/>
        </authorList>
    </citation>
    <scope>NUCLEOTIDE SEQUENCE [LARGE SCALE GENOMIC DNA]</scope>
    <source>
        <strain evidence="9">CGMCC 1.12295</strain>
    </source>
</reference>